<comment type="function">
    <text evidence="9">Part of the Sec protein translocase complex. Interacts with the SecYEG preprotein conducting channel. SecDF uses the proton motive force (PMF) to complete protein translocation after the ATP-dependent function of SecA.</text>
</comment>
<keyword evidence="8 9" id="KW-0472">Membrane</keyword>
<feature type="domain" description="Protein export membrane protein SecD/SecF C-terminal" evidence="10">
    <location>
        <begin position="140"/>
        <end position="314"/>
    </location>
</feature>
<sequence length="325" mass="35432">MTPSVLTVQGEAQGYQKGARMLEILGKTNFDFMGKRRFAFLFSGIMVLLGLIALVQIARGAANLGIDFAGGTAVQLKFDQPVRIDEARKVLETNGLSETELQEFGQDNKLLIRVKASTTIEEKVAERVVAIFSKEFPNNKFVVDSTTEIGPTIGKKLQEDALVAVVISFVGIILYIAARFELRFGVAAALATFHDVLAVVGVFYILDKEITLLIVTALLTLAGYSLTDTVVVFDRIRENLKQRRRESEEATINSAVNQVLSRTIVTSLTVVLVLIPLTLAGGEVLHDFSLALLGGVVFGTYSSVFVASPLLLLWPGTQGRLLKRN</sequence>
<name>A0A0S4LCR0_9BACT</name>
<keyword evidence="5 9" id="KW-0653">Protein transport</keyword>
<protein>
    <recommendedName>
        <fullName evidence="9">Protein-export membrane protein SecF</fullName>
    </recommendedName>
</protein>
<dbReference type="EMBL" id="CZQA01000008">
    <property type="protein sequence ID" value="CUS35505.1"/>
    <property type="molecule type" value="Genomic_DNA"/>
</dbReference>
<comment type="similarity">
    <text evidence="9">Belongs to the SecD/SecF family. SecF subfamily.</text>
</comment>
<dbReference type="Gene3D" id="1.20.1640.10">
    <property type="entry name" value="Multidrug efflux transporter AcrB transmembrane domain"/>
    <property type="match status" value="1"/>
</dbReference>
<evidence type="ECO:0000256" key="9">
    <source>
        <dbReference type="HAMAP-Rule" id="MF_01464"/>
    </source>
</evidence>
<dbReference type="InterPro" id="IPR005665">
    <property type="entry name" value="SecF_bac"/>
</dbReference>
<gene>
    <name evidence="9 11" type="primary">secF</name>
    <name evidence="11" type="ORF">COMA1_20313</name>
</gene>
<dbReference type="InterPro" id="IPR048634">
    <property type="entry name" value="SecD_SecF_C"/>
</dbReference>
<evidence type="ECO:0000313" key="11">
    <source>
        <dbReference type="EMBL" id="CUS35505.1"/>
    </source>
</evidence>
<evidence type="ECO:0000256" key="6">
    <source>
        <dbReference type="ARBA" id="ARBA00022989"/>
    </source>
</evidence>
<dbReference type="InterPro" id="IPR022813">
    <property type="entry name" value="SecD/SecF_arch_bac"/>
</dbReference>
<comment type="subunit">
    <text evidence="9">Forms a complex with SecD. Part of the essential Sec protein translocation apparatus which comprises SecA, SecYEG and auxiliary proteins SecDF. Other proteins may also be involved.</text>
</comment>
<dbReference type="Proteomes" id="UP000199032">
    <property type="component" value="Unassembled WGS sequence"/>
</dbReference>
<reference evidence="11 12" key="1">
    <citation type="submission" date="2015-10" db="EMBL/GenBank/DDBJ databases">
        <authorList>
            <person name="Gilbert D.G."/>
        </authorList>
    </citation>
    <scope>NUCLEOTIDE SEQUENCE [LARGE SCALE GENOMIC DNA]</scope>
    <source>
        <strain evidence="11">COMA1</strain>
    </source>
</reference>
<dbReference type="PANTHER" id="PTHR30081:SF8">
    <property type="entry name" value="PROTEIN TRANSLOCASE SUBUNIT SECF"/>
    <property type="match status" value="1"/>
</dbReference>
<dbReference type="GO" id="GO:0005886">
    <property type="term" value="C:plasma membrane"/>
    <property type="evidence" value="ECO:0007669"/>
    <property type="project" value="UniProtKB-SubCell"/>
</dbReference>
<feature type="transmembrane region" description="Helical" evidence="9">
    <location>
        <begin position="254"/>
        <end position="279"/>
    </location>
</feature>
<feature type="transmembrane region" description="Helical" evidence="9">
    <location>
        <begin position="185"/>
        <end position="206"/>
    </location>
</feature>
<accession>A0A0S4LCR0</accession>
<dbReference type="InterPro" id="IPR022645">
    <property type="entry name" value="SecD/SecF_bac"/>
</dbReference>
<organism evidence="11 12">
    <name type="scientific">Candidatus Nitrospira nitrosa</name>
    <dbReference type="NCBI Taxonomy" id="1742972"/>
    <lineage>
        <taxon>Bacteria</taxon>
        <taxon>Pseudomonadati</taxon>
        <taxon>Nitrospirota</taxon>
        <taxon>Nitrospiria</taxon>
        <taxon>Nitrospirales</taxon>
        <taxon>Nitrospiraceae</taxon>
        <taxon>Nitrospira</taxon>
    </lineage>
</organism>
<keyword evidence="4 9" id="KW-0812">Transmembrane</keyword>
<evidence type="ECO:0000259" key="10">
    <source>
        <dbReference type="Pfam" id="PF02355"/>
    </source>
</evidence>
<dbReference type="AlphaFoldDB" id="A0A0S4LCR0"/>
<feature type="transmembrane region" description="Helical" evidence="9">
    <location>
        <begin position="38"/>
        <end position="58"/>
    </location>
</feature>
<keyword evidence="12" id="KW-1185">Reference proteome</keyword>
<evidence type="ECO:0000256" key="3">
    <source>
        <dbReference type="ARBA" id="ARBA00022475"/>
    </source>
</evidence>
<dbReference type="PRINTS" id="PR01755">
    <property type="entry name" value="SECFTRNLCASE"/>
</dbReference>
<comment type="subcellular location">
    <subcellularLocation>
        <location evidence="1 9">Cell membrane</location>
        <topology evidence="1 9">Multi-pass membrane protein</topology>
    </subcellularLocation>
</comment>
<evidence type="ECO:0000256" key="2">
    <source>
        <dbReference type="ARBA" id="ARBA00022448"/>
    </source>
</evidence>
<dbReference type="STRING" id="1742972.COMA1_20313"/>
<proteinExistence type="inferred from homology"/>
<keyword evidence="7 9" id="KW-0811">Translocation</keyword>
<dbReference type="GO" id="GO:0043952">
    <property type="term" value="P:protein transport by the Sec complex"/>
    <property type="evidence" value="ECO:0007669"/>
    <property type="project" value="UniProtKB-UniRule"/>
</dbReference>
<dbReference type="NCBIfam" id="TIGR00966">
    <property type="entry name" value="transloc_SecF"/>
    <property type="match status" value="1"/>
</dbReference>
<keyword evidence="6 9" id="KW-1133">Transmembrane helix</keyword>
<dbReference type="SUPFAM" id="SSF82866">
    <property type="entry name" value="Multidrug efflux transporter AcrB transmembrane domain"/>
    <property type="match status" value="1"/>
</dbReference>
<evidence type="ECO:0000256" key="8">
    <source>
        <dbReference type="ARBA" id="ARBA00023136"/>
    </source>
</evidence>
<dbReference type="HAMAP" id="MF_01464_B">
    <property type="entry name" value="SecF_B"/>
    <property type="match status" value="1"/>
</dbReference>
<evidence type="ECO:0000256" key="5">
    <source>
        <dbReference type="ARBA" id="ARBA00022927"/>
    </source>
</evidence>
<dbReference type="Pfam" id="PF07549">
    <property type="entry name" value="Sec_GG"/>
    <property type="match status" value="1"/>
</dbReference>
<keyword evidence="3 9" id="KW-1003">Cell membrane</keyword>
<evidence type="ECO:0000256" key="7">
    <source>
        <dbReference type="ARBA" id="ARBA00023010"/>
    </source>
</evidence>
<dbReference type="GO" id="GO:0006605">
    <property type="term" value="P:protein targeting"/>
    <property type="evidence" value="ECO:0007669"/>
    <property type="project" value="UniProtKB-UniRule"/>
</dbReference>
<evidence type="ECO:0000313" key="12">
    <source>
        <dbReference type="Proteomes" id="UP000199032"/>
    </source>
</evidence>
<feature type="transmembrane region" description="Helical" evidence="9">
    <location>
        <begin position="161"/>
        <end position="178"/>
    </location>
</feature>
<dbReference type="PANTHER" id="PTHR30081">
    <property type="entry name" value="PROTEIN-EXPORT MEMBRANE PROTEIN SEC"/>
    <property type="match status" value="1"/>
</dbReference>
<evidence type="ECO:0000256" key="1">
    <source>
        <dbReference type="ARBA" id="ARBA00004651"/>
    </source>
</evidence>
<dbReference type="NCBIfam" id="TIGR00916">
    <property type="entry name" value="2A0604s01"/>
    <property type="match status" value="1"/>
</dbReference>
<evidence type="ECO:0000256" key="4">
    <source>
        <dbReference type="ARBA" id="ARBA00022692"/>
    </source>
</evidence>
<dbReference type="InterPro" id="IPR022646">
    <property type="entry name" value="SecD/SecF_CS"/>
</dbReference>
<dbReference type="GO" id="GO:0015450">
    <property type="term" value="F:protein-transporting ATPase activity"/>
    <property type="evidence" value="ECO:0007669"/>
    <property type="project" value="InterPro"/>
</dbReference>
<feature type="transmembrane region" description="Helical" evidence="9">
    <location>
        <begin position="291"/>
        <end position="314"/>
    </location>
</feature>
<dbReference type="Pfam" id="PF02355">
    <property type="entry name" value="SecD_SecF_C"/>
    <property type="match status" value="1"/>
</dbReference>
<dbReference type="GO" id="GO:0065002">
    <property type="term" value="P:intracellular protein transmembrane transport"/>
    <property type="evidence" value="ECO:0007669"/>
    <property type="project" value="UniProtKB-UniRule"/>
</dbReference>
<dbReference type="InterPro" id="IPR055344">
    <property type="entry name" value="SecD_SecF_C_bact"/>
</dbReference>
<feature type="transmembrane region" description="Helical" evidence="9">
    <location>
        <begin position="212"/>
        <end position="233"/>
    </location>
</feature>
<keyword evidence="2 9" id="KW-0813">Transport</keyword>